<evidence type="ECO:0000313" key="3">
    <source>
        <dbReference type="EMBL" id="KAF6435538.1"/>
    </source>
</evidence>
<comment type="similarity">
    <text evidence="1">Belongs to the histone H2B family.</text>
</comment>
<protein>
    <recommendedName>
        <fullName evidence="2">Core Histone H2A/H2B/H3 domain-containing protein</fullName>
    </recommendedName>
</protein>
<accession>A0A7J8EJ74</accession>
<dbReference type="GO" id="GO:0000786">
    <property type="term" value="C:nucleosome"/>
    <property type="evidence" value="ECO:0007669"/>
    <property type="project" value="InterPro"/>
</dbReference>
<dbReference type="Gene3D" id="1.10.20.10">
    <property type="entry name" value="Histone, subunit A"/>
    <property type="match status" value="1"/>
</dbReference>
<gene>
    <name evidence="3" type="ORF">HJG63_006094</name>
</gene>
<dbReference type="PRINTS" id="PR00621">
    <property type="entry name" value="HISTONEH2B"/>
</dbReference>
<dbReference type="FunFam" id="1.10.20.10:FF:000043">
    <property type="entry name" value="Histone H2B"/>
    <property type="match status" value="1"/>
</dbReference>
<dbReference type="InterPro" id="IPR009072">
    <property type="entry name" value="Histone-fold"/>
</dbReference>
<dbReference type="InterPro" id="IPR007125">
    <property type="entry name" value="H2A/H2B/H3"/>
</dbReference>
<dbReference type="SMART" id="SM00427">
    <property type="entry name" value="H2B"/>
    <property type="match status" value="1"/>
</dbReference>
<dbReference type="EMBL" id="JACASE010000009">
    <property type="protein sequence ID" value="KAF6435538.1"/>
    <property type="molecule type" value="Genomic_DNA"/>
</dbReference>
<evidence type="ECO:0000313" key="4">
    <source>
        <dbReference type="Proteomes" id="UP000593571"/>
    </source>
</evidence>
<dbReference type="PANTHER" id="PTHR23428">
    <property type="entry name" value="HISTONE H2B"/>
    <property type="match status" value="1"/>
</dbReference>
<dbReference type="AlphaFoldDB" id="A0A7J8EJ74"/>
<organism evidence="3 4">
    <name type="scientific">Rousettus aegyptiacus</name>
    <name type="common">Egyptian fruit bat</name>
    <name type="synonym">Pteropus aegyptiacus</name>
    <dbReference type="NCBI Taxonomy" id="9407"/>
    <lineage>
        <taxon>Eukaryota</taxon>
        <taxon>Metazoa</taxon>
        <taxon>Chordata</taxon>
        <taxon>Craniata</taxon>
        <taxon>Vertebrata</taxon>
        <taxon>Euteleostomi</taxon>
        <taxon>Mammalia</taxon>
        <taxon>Eutheria</taxon>
        <taxon>Laurasiatheria</taxon>
        <taxon>Chiroptera</taxon>
        <taxon>Yinpterochiroptera</taxon>
        <taxon>Pteropodoidea</taxon>
        <taxon>Pteropodidae</taxon>
        <taxon>Rousettinae</taxon>
        <taxon>Rousettus</taxon>
    </lineage>
</organism>
<dbReference type="Pfam" id="PF00125">
    <property type="entry name" value="Histone"/>
    <property type="match status" value="1"/>
</dbReference>
<feature type="domain" description="Core Histone H2A/H2B/H3" evidence="2">
    <location>
        <begin position="74"/>
        <end position="154"/>
    </location>
</feature>
<dbReference type="CDD" id="cd22910">
    <property type="entry name" value="HFD_H2B"/>
    <property type="match status" value="1"/>
</dbReference>
<dbReference type="GO" id="GO:0046982">
    <property type="term" value="F:protein heterodimerization activity"/>
    <property type="evidence" value="ECO:0007669"/>
    <property type="project" value="InterPro"/>
</dbReference>
<dbReference type="Proteomes" id="UP000593571">
    <property type="component" value="Unassembled WGS sequence"/>
</dbReference>
<dbReference type="GO" id="GO:0030527">
    <property type="term" value="F:structural constituent of chromatin"/>
    <property type="evidence" value="ECO:0007669"/>
    <property type="project" value="InterPro"/>
</dbReference>
<keyword evidence="4" id="KW-1185">Reference proteome</keyword>
<dbReference type="InterPro" id="IPR000558">
    <property type="entry name" value="Histone_H2B"/>
</dbReference>
<sequence>MLQLLTEVTERSRDSHSDWRICDAKEEPIRSPAATVFPHKLEEAASDMADLGSGALLEEFLVEKEPMEVPPKILEQKQPRRRRCRRRSDSFATYFPRVLKNVHQDLSLSQKALSVMDSFVKDMFERIAEEASRLARKTRRATLTSRDIQTAVRLLLLGELGKHAVSEGTKAILRYVCCS</sequence>
<dbReference type="GO" id="GO:0005634">
    <property type="term" value="C:nucleus"/>
    <property type="evidence" value="ECO:0007669"/>
    <property type="project" value="UniProtKB-ARBA"/>
</dbReference>
<reference evidence="3 4" key="1">
    <citation type="journal article" date="2020" name="Nature">
        <title>Six reference-quality genomes reveal evolution of bat adaptations.</title>
        <authorList>
            <person name="Jebb D."/>
            <person name="Huang Z."/>
            <person name="Pippel M."/>
            <person name="Hughes G.M."/>
            <person name="Lavrichenko K."/>
            <person name="Devanna P."/>
            <person name="Winkler S."/>
            <person name="Jermiin L.S."/>
            <person name="Skirmuntt E.C."/>
            <person name="Katzourakis A."/>
            <person name="Burkitt-Gray L."/>
            <person name="Ray D.A."/>
            <person name="Sullivan K.A.M."/>
            <person name="Roscito J.G."/>
            <person name="Kirilenko B.M."/>
            <person name="Davalos L.M."/>
            <person name="Corthals A.P."/>
            <person name="Power M.L."/>
            <person name="Jones G."/>
            <person name="Ransome R.D."/>
            <person name="Dechmann D.K.N."/>
            <person name="Locatelli A.G."/>
            <person name="Puechmaille S.J."/>
            <person name="Fedrigo O."/>
            <person name="Jarvis E.D."/>
            <person name="Hiller M."/>
            <person name="Vernes S.C."/>
            <person name="Myers E.W."/>
            <person name="Teeling E.C."/>
        </authorList>
    </citation>
    <scope>NUCLEOTIDE SEQUENCE [LARGE SCALE GENOMIC DNA]</scope>
    <source>
        <strain evidence="3">MRouAeg1</strain>
        <tissue evidence="3">Muscle</tissue>
    </source>
</reference>
<evidence type="ECO:0000256" key="1">
    <source>
        <dbReference type="ARBA" id="ARBA00006846"/>
    </source>
</evidence>
<dbReference type="SUPFAM" id="SSF47113">
    <property type="entry name" value="Histone-fold"/>
    <property type="match status" value="1"/>
</dbReference>
<evidence type="ECO:0000259" key="2">
    <source>
        <dbReference type="Pfam" id="PF00125"/>
    </source>
</evidence>
<proteinExistence type="inferred from homology"/>
<dbReference type="GO" id="GO:0003677">
    <property type="term" value="F:DNA binding"/>
    <property type="evidence" value="ECO:0007669"/>
    <property type="project" value="InterPro"/>
</dbReference>
<name>A0A7J8EJ74_ROUAE</name>
<comment type="caution">
    <text evidence="3">The sequence shown here is derived from an EMBL/GenBank/DDBJ whole genome shotgun (WGS) entry which is preliminary data.</text>
</comment>